<gene>
    <name evidence="1" type="ORF">PFISCL1PPCAC_22528</name>
</gene>
<evidence type="ECO:0000313" key="1">
    <source>
        <dbReference type="EMBL" id="GMT31231.1"/>
    </source>
</evidence>
<feature type="non-terminal residue" evidence="1">
    <location>
        <position position="150"/>
    </location>
</feature>
<dbReference type="AlphaFoldDB" id="A0AAV5WG58"/>
<proteinExistence type="predicted"/>
<dbReference type="Proteomes" id="UP001432322">
    <property type="component" value="Unassembled WGS sequence"/>
</dbReference>
<reference evidence="1" key="1">
    <citation type="submission" date="2023-10" db="EMBL/GenBank/DDBJ databases">
        <title>Genome assembly of Pristionchus species.</title>
        <authorList>
            <person name="Yoshida K."/>
            <person name="Sommer R.J."/>
        </authorList>
    </citation>
    <scope>NUCLEOTIDE SEQUENCE</scope>
    <source>
        <strain evidence="1">RS5133</strain>
    </source>
</reference>
<name>A0AAV5WG58_9BILA</name>
<dbReference type="EMBL" id="BTSY01000006">
    <property type="protein sequence ID" value="GMT31231.1"/>
    <property type="molecule type" value="Genomic_DNA"/>
</dbReference>
<keyword evidence="2" id="KW-1185">Reference proteome</keyword>
<feature type="non-terminal residue" evidence="1">
    <location>
        <position position="1"/>
    </location>
</feature>
<sequence length="150" mass="16680">FQASNNYYIENRGEVNPQFVFYVVDNKSPNIISPVMVIDDEWGIDSNDEGAVFTILSSKYDSVRYQAFDGVFPPGYPRIYATGFDAIMEDKCSPVYQSSSPENTMQSSITVFSPITTVDYGSGGKHNVHVNWNAGYVGCSYILDQSYSSS</sequence>
<evidence type="ECO:0000313" key="2">
    <source>
        <dbReference type="Proteomes" id="UP001432322"/>
    </source>
</evidence>
<organism evidence="1 2">
    <name type="scientific">Pristionchus fissidentatus</name>
    <dbReference type="NCBI Taxonomy" id="1538716"/>
    <lineage>
        <taxon>Eukaryota</taxon>
        <taxon>Metazoa</taxon>
        <taxon>Ecdysozoa</taxon>
        <taxon>Nematoda</taxon>
        <taxon>Chromadorea</taxon>
        <taxon>Rhabditida</taxon>
        <taxon>Rhabditina</taxon>
        <taxon>Diplogasteromorpha</taxon>
        <taxon>Diplogasteroidea</taxon>
        <taxon>Neodiplogasteridae</taxon>
        <taxon>Pristionchus</taxon>
    </lineage>
</organism>
<comment type="caution">
    <text evidence="1">The sequence shown here is derived from an EMBL/GenBank/DDBJ whole genome shotgun (WGS) entry which is preliminary data.</text>
</comment>
<accession>A0AAV5WG58</accession>
<protein>
    <submittedName>
        <fullName evidence="1">Uncharacterized protein</fullName>
    </submittedName>
</protein>